<dbReference type="InterPro" id="IPR040976">
    <property type="entry name" value="Pkinase_fungal"/>
</dbReference>
<dbReference type="AlphaFoldDB" id="A0AA39K0X4"/>
<dbReference type="RefSeq" id="XP_060327747.1">
    <property type="nucleotide sequence ID" value="XM_060473836.1"/>
</dbReference>
<proteinExistence type="predicted"/>
<comment type="caution">
    <text evidence="2">The sequence shown here is derived from an EMBL/GenBank/DDBJ whole genome shotgun (WGS) entry which is preliminary data.</text>
</comment>
<name>A0AA39K0X4_ARMTA</name>
<reference evidence="2" key="1">
    <citation type="submission" date="2023-06" db="EMBL/GenBank/DDBJ databases">
        <authorList>
            <consortium name="Lawrence Berkeley National Laboratory"/>
            <person name="Ahrendt S."/>
            <person name="Sahu N."/>
            <person name="Indic B."/>
            <person name="Wong-Bajracharya J."/>
            <person name="Merenyi Z."/>
            <person name="Ke H.-M."/>
            <person name="Monk M."/>
            <person name="Kocsube S."/>
            <person name="Drula E."/>
            <person name="Lipzen A."/>
            <person name="Balint B."/>
            <person name="Henrissat B."/>
            <person name="Andreopoulos B."/>
            <person name="Martin F.M."/>
            <person name="Harder C.B."/>
            <person name="Rigling D."/>
            <person name="Ford K.L."/>
            <person name="Foster G.D."/>
            <person name="Pangilinan J."/>
            <person name="Papanicolaou A."/>
            <person name="Barry K."/>
            <person name="LaButti K."/>
            <person name="Viragh M."/>
            <person name="Koriabine M."/>
            <person name="Yan M."/>
            <person name="Riley R."/>
            <person name="Champramary S."/>
            <person name="Plett K.L."/>
            <person name="Tsai I.J."/>
            <person name="Slot J."/>
            <person name="Sipos G."/>
            <person name="Plett J."/>
            <person name="Nagy L.G."/>
            <person name="Grigoriev I.V."/>
        </authorList>
    </citation>
    <scope>NUCLEOTIDE SEQUENCE</scope>
    <source>
        <strain evidence="2">CCBAS 213</strain>
    </source>
</reference>
<dbReference type="Pfam" id="PF17667">
    <property type="entry name" value="Pkinase_fungal"/>
    <property type="match status" value="1"/>
</dbReference>
<dbReference type="GeneID" id="85357384"/>
<dbReference type="EMBL" id="JAUEPS010000033">
    <property type="protein sequence ID" value="KAK0451410.1"/>
    <property type="molecule type" value="Genomic_DNA"/>
</dbReference>
<dbReference type="Proteomes" id="UP001175211">
    <property type="component" value="Unassembled WGS sequence"/>
</dbReference>
<dbReference type="InterPro" id="IPR011009">
    <property type="entry name" value="Kinase-like_dom_sf"/>
</dbReference>
<keyword evidence="3" id="KW-1185">Reference proteome</keyword>
<dbReference type="SUPFAM" id="SSF56112">
    <property type="entry name" value="Protein kinase-like (PK-like)"/>
    <property type="match status" value="1"/>
</dbReference>
<accession>A0AA39K0X4</accession>
<evidence type="ECO:0000259" key="1">
    <source>
        <dbReference type="Pfam" id="PF17667"/>
    </source>
</evidence>
<evidence type="ECO:0000313" key="3">
    <source>
        <dbReference type="Proteomes" id="UP001175211"/>
    </source>
</evidence>
<gene>
    <name evidence="2" type="ORF">EV420DRAFT_1560830</name>
</gene>
<dbReference type="Gene3D" id="1.10.510.10">
    <property type="entry name" value="Transferase(Phosphotransferase) domain 1"/>
    <property type="match status" value="1"/>
</dbReference>
<organism evidence="2 3">
    <name type="scientific">Armillaria tabescens</name>
    <name type="common">Ringless honey mushroom</name>
    <name type="synonym">Agaricus tabescens</name>
    <dbReference type="NCBI Taxonomy" id="1929756"/>
    <lineage>
        <taxon>Eukaryota</taxon>
        <taxon>Fungi</taxon>
        <taxon>Dikarya</taxon>
        <taxon>Basidiomycota</taxon>
        <taxon>Agaricomycotina</taxon>
        <taxon>Agaricomycetes</taxon>
        <taxon>Agaricomycetidae</taxon>
        <taxon>Agaricales</taxon>
        <taxon>Marasmiineae</taxon>
        <taxon>Physalacriaceae</taxon>
        <taxon>Desarmillaria</taxon>
    </lineage>
</organism>
<evidence type="ECO:0000313" key="2">
    <source>
        <dbReference type="EMBL" id="KAK0451410.1"/>
    </source>
</evidence>
<sequence length="223" mass="25547">MTNVMYRRRHRQVCGVLNDFDLSSFLPLRDASSLHHTGTAPYMACDLLHATDISHLYCHDIEALFYVLMMLCCRYKIVCSDKGSTMKELKMEKGKKPPFSDWLDRMMMWEALSRQKRCFLAEDMPIPTLTSFSAFLPWLQDIWVAFGDGFHAQTKSKIQPNLKRKIPANFIPLSEHDLTNCPSSIQIPVPFDEETLGGYVVYSDFLAIMSDIGGHSLVIKNDQ</sequence>
<protein>
    <recommendedName>
        <fullName evidence="1">Fungal-type protein kinase domain-containing protein</fullName>
    </recommendedName>
</protein>
<feature type="domain" description="Fungal-type protein kinase" evidence="1">
    <location>
        <begin position="2"/>
        <end position="72"/>
    </location>
</feature>